<sequence>MLWLHRESDVCDVGSSGIWCKSRAEGFSTDDRV</sequence>
<protein>
    <submittedName>
        <fullName evidence="1">Uncharacterized protein</fullName>
    </submittedName>
</protein>
<dbReference type="EMBL" id="CP144745">
    <property type="protein sequence ID" value="WVZ52531.1"/>
    <property type="molecule type" value="Genomic_DNA"/>
</dbReference>
<organism evidence="1 2">
    <name type="scientific">Paspalum notatum var. saurae</name>
    <dbReference type="NCBI Taxonomy" id="547442"/>
    <lineage>
        <taxon>Eukaryota</taxon>
        <taxon>Viridiplantae</taxon>
        <taxon>Streptophyta</taxon>
        <taxon>Embryophyta</taxon>
        <taxon>Tracheophyta</taxon>
        <taxon>Spermatophyta</taxon>
        <taxon>Magnoliopsida</taxon>
        <taxon>Liliopsida</taxon>
        <taxon>Poales</taxon>
        <taxon>Poaceae</taxon>
        <taxon>PACMAD clade</taxon>
        <taxon>Panicoideae</taxon>
        <taxon>Andropogonodae</taxon>
        <taxon>Paspaleae</taxon>
        <taxon>Paspalinae</taxon>
        <taxon>Paspalum</taxon>
    </lineage>
</organism>
<dbReference type="Proteomes" id="UP001341281">
    <property type="component" value="Chromosome 01"/>
</dbReference>
<reference evidence="1 2" key="1">
    <citation type="submission" date="2024-02" db="EMBL/GenBank/DDBJ databases">
        <title>High-quality chromosome-scale genome assembly of Pensacola bahiagrass (Paspalum notatum Flugge var. saurae).</title>
        <authorList>
            <person name="Vega J.M."/>
            <person name="Podio M."/>
            <person name="Orjuela J."/>
            <person name="Siena L.A."/>
            <person name="Pessino S.C."/>
            <person name="Combes M.C."/>
            <person name="Mariac C."/>
            <person name="Albertini E."/>
            <person name="Pupilli F."/>
            <person name="Ortiz J.P.A."/>
            <person name="Leblanc O."/>
        </authorList>
    </citation>
    <scope>NUCLEOTIDE SEQUENCE [LARGE SCALE GENOMIC DNA]</scope>
    <source>
        <strain evidence="1">R1</strain>
        <tissue evidence="1">Leaf</tissue>
    </source>
</reference>
<evidence type="ECO:0000313" key="2">
    <source>
        <dbReference type="Proteomes" id="UP001341281"/>
    </source>
</evidence>
<gene>
    <name evidence="1" type="ORF">U9M48_003579</name>
</gene>
<name>A0AAQ3SGZ9_PASNO</name>
<proteinExistence type="predicted"/>
<evidence type="ECO:0000313" key="1">
    <source>
        <dbReference type="EMBL" id="WVZ52531.1"/>
    </source>
</evidence>
<keyword evidence="2" id="KW-1185">Reference proteome</keyword>
<accession>A0AAQ3SGZ9</accession>
<dbReference type="AlphaFoldDB" id="A0AAQ3SGZ9"/>